<evidence type="ECO:0000256" key="3">
    <source>
        <dbReference type="ARBA" id="ARBA00006047"/>
    </source>
</evidence>
<evidence type="ECO:0000256" key="5">
    <source>
        <dbReference type="ARBA" id="ARBA00022533"/>
    </source>
</evidence>
<comment type="cofactor">
    <cofactor evidence="2">
        <name>pyridoxal 5'-phosphate</name>
        <dbReference type="ChEBI" id="CHEBI:597326"/>
    </cofactor>
</comment>
<evidence type="ECO:0000313" key="13">
    <source>
        <dbReference type="EMBL" id="NYI06510.1"/>
    </source>
</evidence>
<dbReference type="SUPFAM" id="SSF53756">
    <property type="entry name" value="UDP-Glycosyltransferase/glycogen phosphorylase"/>
    <property type="match status" value="1"/>
</dbReference>
<keyword evidence="5" id="KW-0021">Allosteric enzyme</keyword>
<dbReference type="RefSeq" id="WP_179815079.1">
    <property type="nucleotide sequence ID" value="NZ_JACBZD010000001.1"/>
</dbReference>
<feature type="domain" description="DUF3417" evidence="12">
    <location>
        <begin position="13"/>
        <end position="129"/>
    </location>
</feature>
<evidence type="ECO:0000256" key="1">
    <source>
        <dbReference type="ARBA" id="ARBA00001275"/>
    </source>
</evidence>
<dbReference type="InterPro" id="IPR035090">
    <property type="entry name" value="Pyridoxal_P_attach_site"/>
</dbReference>
<dbReference type="EMBL" id="JACBZD010000001">
    <property type="protein sequence ID" value="NYI06510.1"/>
    <property type="molecule type" value="Genomic_DNA"/>
</dbReference>
<dbReference type="EC" id="2.4.1.1" evidence="4"/>
<dbReference type="GO" id="GO:0030170">
    <property type="term" value="F:pyridoxal phosphate binding"/>
    <property type="evidence" value="ECO:0007669"/>
    <property type="project" value="InterPro"/>
</dbReference>
<dbReference type="InterPro" id="IPR052182">
    <property type="entry name" value="Glycogen/Maltodextrin_Phosph"/>
</dbReference>
<dbReference type="PIRSF" id="PIRSF000460">
    <property type="entry name" value="Pprylas_GlgP"/>
    <property type="match status" value="1"/>
</dbReference>
<name>A0A852ZZ61_9ACTN</name>
<accession>A0A852ZZ61</accession>
<dbReference type="PROSITE" id="PS00102">
    <property type="entry name" value="PHOSPHORYLASE"/>
    <property type="match status" value="1"/>
</dbReference>
<keyword evidence="7 13" id="KW-0808">Transferase</keyword>
<dbReference type="InterPro" id="IPR000811">
    <property type="entry name" value="Glyco_trans_35"/>
</dbReference>
<evidence type="ECO:0000256" key="2">
    <source>
        <dbReference type="ARBA" id="ARBA00001933"/>
    </source>
</evidence>
<organism evidence="13 14">
    <name type="scientific">Allostreptomyces psammosilenae</name>
    <dbReference type="NCBI Taxonomy" id="1892865"/>
    <lineage>
        <taxon>Bacteria</taxon>
        <taxon>Bacillati</taxon>
        <taxon>Actinomycetota</taxon>
        <taxon>Actinomycetes</taxon>
        <taxon>Kitasatosporales</taxon>
        <taxon>Streptomycetaceae</taxon>
        <taxon>Allostreptomyces</taxon>
    </lineage>
</organism>
<dbReference type="Proteomes" id="UP000567795">
    <property type="component" value="Unassembled WGS sequence"/>
</dbReference>
<feature type="modified residue" description="N6-(pyridoxal phosphate)lysine" evidence="11">
    <location>
        <position position="626"/>
    </location>
</feature>
<dbReference type="GO" id="GO:0005975">
    <property type="term" value="P:carbohydrate metabolic process"/>
    <property type="evidence" value="ECO:0007669"/>
    <property type="project" value="InterPro"/>
</dbReference>
<evidence type="ECO:0000259" key="12">
    <source>
        <dbReference type="Pfam" id="PF11897"/>
    </source>
</evidence>
<dbReference type="NCBIfam" id="TIGR02094">
    <property type="entry name" value="more_P_ylases"/>
    <property type="match status" value="1"/>
</dbReference>
<evidence type="ECO:0000256" key="4">
    <source>
        <dbReference type="ARBA" id="ARBA00012591"/>
    </source>
</evidence>
<evidence type="ECO:0000256" key="7">
    <source>
        <dbReference type="ARBA" id="ARBA00022679"/>
    </source>
</evidence>
<comment type="catalytic activity">
    <reaction evidence="1">
        <text>[(1-&gt;4)-alpha-D-glucosyl](n) + phosphate = [(1-&gt;4)-alpha-D-glucosyl](n-1) + alpha-D-glucose 1-phosphate</text>
        <dbReference type="Rhea" id="RHEA:41732"/>
        <dbReference type="Rhea" id="RHEA-COMP:9584"/>
        <dbReference type="Rhea" id="RHEA-COMP:9586"/>
        <dbReference type="ChEBI" id="CHEBI:15444"/>
        <dbReference type="ChEBI" id="CHEBI:43474"/>
        <dbReference type="ChEBI" id="CHEBI:58601"/>
        <dbReference type="EC" id="2.4.1.1"/>
    </reaction>
</comment>
<proteinExistence type="inferred from homology"/>
<comment type="caution">
    <text evidence="13">The sequence shown here is derived from an EMBL/GenBank/DDBJ whole genome shotgun (WGS) entry which is preliminary data.</text>
</comment>
<keyword evidence="6 13" id="KW-0328">Glycosyltransferase</keyword>
<dbReference type="InterPro" id="IPR011834">
    <property type="entry name" value="Agluc_phsphrylas"/>
</dbReference>
<dbReference type="PANTHER" id="PTHR42655:SF1">
    <property type="entry name" value="GLYCOGEN PHOSPHORYLASE"/>
    <property type="match status" value="1"/>
</dbReference>
<dbReference type="Pfam" id="PF11897">
    <property type="entry name" value="DUF3417"/>
    <property type="match status" value="1"/>
</dbReference>
<keyword evidence="8 11" id="KW-0663">Pyridoxal phosphate</keyword>
<evidence type="ECO:0000256" key="11">
    <source>
        <dbReference type="PIRSR" id="PIRSR000460-1"/>
    </source>
</evidence>
<evidence type="ECO:0000256" key="6">
    <source>
        <dbReference type="ARBA" id="ARBA00022676"/>
    </source>
</evidence>
<evidence type="ECO:0000256" key="10">
    <source>
        <dbReference type="ARBA" id="ARBA00025174"/>
    </source>
</evidence>
<dbReference type="InterPro" id="IPR024517">
    <property type="entry name" value="Glycogen_phosphorylase_DUF3417"/>
</dbReference>
<dbReference type="GO" id="GO:0008184">
    <property type="term" value="F:glycogen phosphorylase activity"/>
    <property type="evidence" value="ECO:0007669"/>
    <property type="project" value="InterPro"/>
</dbReference>
<dbReference type="AlphaFoldDB" id="A0A852ZZ61"/>
<dbReference type="Pfam" id="PF00343">
    <property type="entry name" value="Phosphorylase"/>
    <property type="match status" value="1"/>
</dbReference>
<protein>
    <recommendedName>
        <fullName evidence="4">glycogen phosphorylase</fullName>
        <ecNumber evidence="4">2.4.1.1</ecNumber>
    </recommendedName>
</protein>
<keyword evidence="14" id="KW-1185">Reference proteome</keyword>
<gene>
    <name evidence="13" type="ORF">FHU37_003453</name>
</gene>
<dbReference type="PANTHER" id="PTHR42655">
    <property type="entry name" value="GLYCOGEN PHOSPHORYLASE"/>
    <property type="match status" value="1"/>
</dbReference>
<comment type="similarity">
    <text evidence="3">Belongs to the glycogen phosphorylase family.</text>
</comment>
<evidence type="ECO:0000313" key="14">
    <source>
        <dbReference type="Proteomes" id="UP000567795"/>
    </source>
</evidence>
<evidence type="ECO:0000256" key="8">
    <source>
        <dbReference type="ARBA" id="ARBA00022898"/>
    </source>
</evidence>
<sequence length="894" mass="98552">MKAIRRFTVRTVLPGPLQPLGELARNLRWSWHPETRELFQSVDPEVWEATGGDPVRLLGAVPAERLADLASDRRFLRRLGAAAEELRDYLTGPRWYQTVQPAPDGDAAADRLPDAIAYFSPEFGITAALPQYSGGLGILAGDHLKAASDLGVPVIGVGLLYRHGYFRQTLSRDGWQQEHYPVLDPNELPVTVLRDEHGDPATVVVDLPGDRRLHARVRVAHVGRVPLLLLDSDIEENGATERDVTDRLYGGGSEHRLLQEMLLGIGGVRAVRRYCALTGHPEPEVFHTNEGHAGFLGLERIRELTEDRGLDFDAALEAVRAGTVFTTHTPVPAGIDRFDRDLIARHFGGDNALADGMPIERVLELGAETWPDGSPQLFNMAAMGLRLAQRANGVSRLHGSVSRQMFAGLWPGFDAAEVPITSITNGVHAPTWMAPEVGALGARELGQQRLEDAMVVGGHTRWDAVDDIPAETIWELRRTLRGRLVEEVRRRLRESWRQRGAGEAELGWTDTALDPDVLTIGFARRVPSYKRLTLMLRNPRRLQRLLLHPERPVQIVIAGKAHPADEGGKRLIQELVRFSDDPAVRHRIVFLPDYDMSLAQHLYWGCDVWLNNPLRPLEACGTSGMKAALNGALNLSILDGWWDEWYDGENGWAIPTSQGVGADGHPNTEYRDDVEATALYELVENQVTARFYARDPDGLPLRWIEMVRHTLATLGPKVLAARMVREYVTELYAPAARTQRALSAAGPDGDAYRAAVELAAWKARVRQAWPGVRVDHVETTGLGSTAELGSTLNVRVRVDLGELGPGDVDVQVMAGRVDSADRITEAVTTSLKPADRSDLEGRLLYEGPLTLDRTGAFGYTVRVLPSHPLLGSPTELGLVATPDDSVHVDDGDLR</sequence>
<dbReference type="Gene3D" id="3.40.50.2000">
    <property type="entry name" value="Glycogen Phosphorylase B"/>
    <property type="match status" value="3"/>
</dbReference>
<evidence type="ECO:0000256" key="9">
    <source>
        <dbReference type="ARBA" id="ARBA00023277"/>
    </source>
</evidence>
<reference evidence="13 14" key="1">
    <citation type="submission" date="2020-07" db="EMBL/GenBank/DDBJ databases">
        <title>Sequencing the genomes of 1000 actinobacteria strains.</title>
        <authorList>
            <person name="Klenk H.-P."/>
        </authorList>
    </citation>
    <scope>NUCLEOTIDE SEQUENCE [LARGE SCALE GENOMIC DNA]</scope>
    <source>
        <strain evidence="13 14">DSM 42178</strain>
    </source>
</reference>
<keyword evidence="9" id="KW-0119">Carbohydrate metabolism</keyword>
<comment type="function">
    <text evidence="10">Phosphorylase is an important allosteric enzyme in carbohydrate metabolism. Enzymes from different sources differ in their regulatory mechanisms and in their natural substrates. However, all known phosphorylases share catalytic and structural properties.</text>
</comment>